<reference evidence="4 6" key="1">
    <citation type="submission" date="2018-06" db="EMBL/GenBank/DDBJ databases">
        <authorList>
            <consortium name="Pathogen Informatics"/>
            <person name="Doyle S."/>
        </authorList>
    </citation>
    <scope>NUCLEOTIDE SEQUENCE [LARGE SCALE GENOMIC DNA]</scope>
    <source>
        <strain evidence="4 6">NCTC10597</strain>
    </source>
</reference>
<dbReference type="InterPro" id="IPR021586">
    <property type="entry name" value="Tscrpt_reg_TrmB_C"/>
</dbReference>
<dbReference type="Proteomes" id="UP000294641">
    <property type="component" value="Unassembled WGS sequence"/>
</dbReference>
<evidence type="ECO:0000259" key="2">
    <source>
        <dbReference type="Pfam" id="PF01978"/>
    </source>
</evidence>
<dbReference type="InterPro" id="IPR002831">
    <property type="entry name" value="Tscrpt_reg_TrmB_N"/>
</dbReference>
<dbReference type="EMBL" id="SNZG01000006">
    <property type="protein sequence ID" value="TDR41334.1"/>
    <property type="molecule type" value="Genomic_DNA"/>
</dbReference>
<dbReference type="Pfam" id="PF11495">
    <property type="entry name" value="Regulator_TrmB"/>
    <property type="match status" value="1"/>
</dbReference>
<dbReference type="InterPro" id="IPR011991">
    <property type="entry name" value="ArsR-like_HTH"/>
</dbReference>
<comment type="caution">
    <text evidence="4">The sequence shown here is derived from an EMBL/GenBank/DDBJ whole genome shotgun (WGS) entry which is preliminary data.</text>
</comment>
<dbReference type="RefSeq" id="WP_109348910.1">
    <property type="nucleotide sequence ID" value="NZ_BJUE01000003.1"/>
</dbReference>
<evidence type="ECO:0000313" key="4">
    <source>
        <dbReference type="EMBL" id="STX09839.1"/>
    </source>
</evidence>
<dbReference type="CDD" id="cd09124">
    <property type="entry name" value="PLDc_like_TrmB_middle"/>
    <property type="match status" value="1"/>
</dbReference>
<keyword evidence="1" id="KW-0238">DNA-binding</keyword>
<name>A0A8B4QAU2_9BACL</name>
<dbReference type="OrthoDB" id="1493540at2"/>
<dbReference type="CDD" id="cd00090">
    <property type="entry name" value="HTH_ARSR"/>
    <property type="match status" value="1"/>
</dbReference>
<dbReference type="EMBL" id="UGNP01000001">
    <property type="protein sequence ID" value="STX09839.1"/>
    <property type="molecule type" value="Genomic_DNA"/>
</dbReference>
<evidence type="ECO:0000313" key="7">
    <source>
        <dbReference type="Proteomes" id="UP000294641"/>
    </source>
</evidence>
<dbReference type="Pfam" id="PF01978">
    <property type="entry name" value="TrmB"/>
    <property type="match status" value="1"/>
</dbReference>
<dbReference type="InterPro" id="IPR036390">
    <property type="entry name" value="WH_DNA-bd_sf"/>
</dbReference>
<dbReference type="Gene3D" id="1.10.10.10">
    <property type="entry name" value="Winged helix-like DNA-binding domain superfamily/Winged helix DNA-binding domain"/>
    <property type="match status" value="1"/>
</dbReference>
<dbReference type="SUPFAM" id="SSF46785">
    <property type="entry name" value="Winged helix' DNA-binding domain"/>
    <property type="match status" value="1"/>
</dbReference>
<reference evidence="5 7" key="2">
    <citation type="submission" date="2019-03" db="EMBL/GenBank/DDBJ databases">
        <title>Genomic Encyclopedia of Type Strains, Phase IV (KMG-IV): sequencing the most valuable type-strain genomes for metagenomic binning, comparative biology and taxonomic classification.</title>
        <authorList>
            <person name="Goeker M."/>
        </authorList>
    </citation>
    <scope>NUCLEOTIDE SEQUENCE [LARGE SCALE GENOMIC DNA]</scope>
    <source>
        <strain evidence="5 7">DSM 20580</strain>
    </source>
</reference>
<sequence>MQKIIDLLKRTGYTEYESKAYIALLQNEGVTAYQISKDSGIPRARIYDVLGSLLEKGIVTKNEVEDKIYYQPLPVDVFLKKTTEDWQDDFSSLSNSLNSLKQKQKTAVAKVVEIREKDTILTYIRSIIENAQQKVIVSMWDDLYELLAEDLREISKKVPVHGITLHVENGIETVDKHRSTFFTEKPNSNSWFIVSVDSSQLIYGPSISEDMNAFYTNDPVHIRLLEDYIWHDVLVNRVVSRSENHMEDWVKEERAKFFMDDR</sequence>
<dbReference type="PANTHER" id="PTHR34293:SF1">
    <property type="entry name" value="HTH-TYPE TRANSCRIPTIONAL REGULATOR TRMBL2"/>
    <property type="match status" value="1"/>
</dbReference>
<proteinExistence type="predicted"/>
<dbReference type="InterPro" id="IPR036388">
    <property type="entry name" value="WH-like_DNA-bd_sf"/>
</dbReference>
<dbReference type="GO" id="GO:0003677">
    <property type="term" value="F:DNA binding"/>
    <property type="evidence" value="ECO:0007669"/>
    <property type="project" value="UniProtKB-KW"/>
</dbReference>
<dbReference type="PANTHER" id="PTHR34293">
    <property type="entry name" value="HTH-TYPE TRANSCRIPTIONAL REGULATOR TRMBL2"/>
    <property type="match status" value="1"/>
</dbReference>
<keyword evidence="7" id="KW-1185">Reference proteome</keyword>
<dbReference type="Proteomes" id="UP000254330">
    <property type="component" value="Unassembled WGS sequence"/>
</dbReference>
<gene>
    <name evidence="5" type="ORF">DFR61_10627</name>
    <name evidence="4" type="ORF">NCTC10597_01541</name>
</gene>
<evidence type="ECO:0000313" key="6">
    <source>
        <dbReference type="Proteomes" id="UP000254330"/>
    </source>
</evidence>
<evidence type="ECO:0000259" key="3">
    <source>
        <dbReference type="Pfam" id="PF11495"/>
    </source>
</evidence>
<accession>A0A8B4QAU2</accession>
<feature type="domain" description="Transcription regulator TrmB N-terminal" evidence="2">
    <location>
        <begin position="8"/>
        <end position="74"/>
    </location>
</feature>
<dbReference type="InterPro" id="IPR051797">
    <property type="entry name" value="TrmB-like"/>
</dbReference>
<organism evidence="4 6">
    <name type="scientific">Kurthia zopfii</name>
    <dbReference type="NCBI Taxonomy" id="1650"/>
    <lineage>
        <taxon>Bacteria</taxon>
        <taxon>Bacillati</taxon>
        <taxon>Bacillota</taxon>
        <taxon>Bacilli</taxon>
        <taxon>Bacillales</taxon>
        <taxon>Caryophanaceae</taxon>
        <taxon>Kurthia</taxon>
    </lineage>
</organism>
<evidence type="ECO:0000256" key="1">
    <source>
        <dbReference type="ARBA" id="ARBA00023125"/>
    </source>
</evidence>
<feature type="domain" description="Transcription regulator TrmB C-terminal" evidence="3">
    <location>
        <begin position="114"/>
        <end position="228"/>
    </location>
</feature>
<evidence type="ECO:0000313" key="5">
    <source>
        <dbReference type="EMBL" id="TDR41334.1"/>
    </source>
</evidence>
<dbReference type="AlphaFoldDB" id="A0A8B4QAU2"/>
<protein>
    <submittedName>
        <fullName evidence="5">Transcriptional regulator</fullName>
    </submittedName>
    <submittedName>
        <fullName evidence="4">Uncharacterized protein conserved in archaea</fullName>
    </submittedName>
</protein>